<keyword evidence="5" id="KW-1185">Reference proteome</keyword>
<evidence type="ECO:0000313" key="5">
    <source>
        <dbReference type="Proteomes" id="UP000535838"/>
    </source>
</evidence>
<evidence type="ECO:0000256" key="2">
    <source>
        <dbReference type="ARBA" id="ARBA00007639"/>
    </source>
</evidence>
<dbReference type="PANTHER" id="PTHR30036:SF7">
    <property type="entry name" value="ABC TRANSPORTER PERIPLASMIC-BINDING PROTEIN YPHF"/>
    <property type="match status" value="1"/>
</dbReference>
<accession>A0A841SWS2</accession>
<dbReference type="AlphaFoldDB" id="A0A841SWS2"/>
<dbReference type="PANTHER" id="PTHR30036">
    <property type="entry name" value="D-XYLOSE-BINDING PERIPLASMIC PROTEIN"/>
    <property type="match status" value="1"/>
</dbReference>
<dbReference type="SUPFAM" id="SSF53822">
    <property type="entry name" value="Periplasmic binding protein-like I"/>
    <property type="match status" value="1"/>
</dbReference>
<reference evidence="4 5" key="1">
    <citation type="submission" date="2020-08" db="EMBL/GenBank/DDBJ databases">
        <title>Cohnella phylogeny.</title>
        <authorList>
            <person name="Dunlap C."/>
        </authorList>
    </citation>
    <scope>NUCLEOTIDE SEQUENCE [LARGE SCALE GENOMIC DNA]</scope>
    <source>
        <strain evidence="4 5">DSM 25241</strain>
    </source>
</reference>
<dbReference type="Pfam" id="PF13407">
    <property type="entry name" value="Peripla_BP_4"/>
    <property type="match status" value="1"/>
</dbReference>
<name>A0A841SWS2_9BACL</name>
<feature type="domain" description="Periplasmic binding protein" evidence="3">
    <location>
        <begin position="56"/>
        <end position="307"/>
    </location>
</feature>
<dbReference type="Proteomes" id="UP000535838">
    <property type="component" value="Unassembled WGS sequence"/>
</dbReference>
<dbReference type="Gene3D" id="3.40.50.2300">
    <property type="match status" value="2"/>
</dbReference>
<evidence type="ECO:0000313" key="4">
    <source>
        <dbReference type="EMBL" id="MBB6636364.1"/>
    </source>
</evidence>
<organism evidence="4 5">
    <name type="scientific">Cohnella thailandensis</name>
    <dbReference type="NCBI Taxonomy" id="557557"/>
    <lineage>
        <taxon>Bacteria</taxon>
        <taxon>Bacillati</taxon>
        <taxon>Bacillota</taxon>
        <taxon>Bacilli</taxon>
        <taxon>Bacillales</taxon>
        <taxon>Paenibacillaceae</taxon>
        <taxon>Cohnella</taxon>
    </lineage>
</organism>
<dbReference type="GO" id="GO:0030246">
    <property type="term" value="F:carbohydrate binding"/>
    <property type="evidence" value="ECO:0007669"/>
    <property type="project" value="TreeGrafter"/>
</dbReference>
<gene>
    <name evidence="4" type="ORF">H7B67_19760</name>
</gene>
<sequence length="326" mass="35213">MIEGRTSIQRFIRGLLAYALLLLAATGCIGADRNASSPKATDSVSSADAPVSDRTFGIIYPMTYTTYETITQDAKEAAESRNVTLLVSAPDEANTEQQIRIMESMIKLDVDGIAISPVNSDALAPVIRKAVSKGIPVITFESDAPGSGRTAYIGADNNATGRQIAITIGQLLGNKGMIIVETGMQEMLGLHQRLEALLEYLNEESSIEVLEVRYNQGNEERAMKDIETMIGEHPHFSAMISLDAVSASAGTLIWKAKGLNRIFLSMGNNPASIEALENGQLTAIVSQNEQNWGRSIVDTLIKVSDGRQLPGFIDTGIREIKQADVR</sequence>
<dbReference type="InterPro" id="IPR025997">
    <property type="entry name" value="SBP_2_dom"/>
</dbReference>
<dbReference type="InterPro" id="IPR050555">
    <property type="entry name" value="Bact_Solute-Bind_Prot2"/>
</dbReference>
<dbReference type="RefSeq" id="WP_185121573.1">
    <property type="nucleotide sequence ID" value="NZ_JACJVQ010000017.1"/>
</dbReference>
<evidence type="ECO:0000259" key="3">
    <source>
        <dbReference type="Pfam" id="PF13407"/>
    </source>
</evidence>
<evidence type="ECO:0000256" key="1">
    <source>
        <dbReference type="ARBA" id="ARBA00004196"/>
    </source>
</evidence>
<protein>
    <submittedName>
        <fullName evidence="4">Substrate-binding domain-containing protein</fullName>
    </submittedName>
</protein>
<comment type="subcellular location">
    <subcellularLocation>
        <location evidence="1">Cell envelope</location>
    </subcellularLocation>
</comment>
<dbReference type="InterPro" id="IPR028082">
    <property type="entry name" value="Peripla_BP_I"/>
</dbReference>
<comment type="caution">
    <text evidence="4">The sequence shown here is derived from an EMBL/GenBank/DDBJ whole genome shotgun (WGS) entry which is preliminary data.</text>
</comment>
<dbReference type="GO" id="GO:0030288">
    <property type="term" value="C:outer membrane-bounded periplasmic space"/>
    <property type="evidence" value="ECO:0007669"/>
    <property type="project" value="TreeGrafter"/>
</dbReference>
<dbReference type="PROSITE" id="PS51257">
    <property type="entry name" value="PROKAR_LIPOPROTEIN"/>
    <property type="match status" value="1"/>
</dbReference>
<comment type="similarity">
    <text evidence="2">Belongs to the bacterial solute-binding protein 2 family.</text>
</comment>
<dbReference type="EMBL" id="JACJVQ010000017">
    <property type="protein sequence ID" value="MBB6636364.1"/>
    <property type="molecule type" value="Genomic_DNA"/>
</dbReference>
<proteinExistence type="inferred from homology"/>